<organism evidence="1 2">
    <name type="scientific">Ciona savignyi</name>
    <name type="common">Pacific transparent sea squirt</name>
    <dbReference type="NCBI Taxonomy" id="51511"/>
    <lineage>
        <taxon>Eukaryota</taxon>
        <taxon>Metazoa</taxon>
        <taxon>Chordata</taxon>
        <taxon>Tunicata</taxon>
        <taxon>Ascidiacea</taxon>
        <taxon>Phlebobranchia</taxon>
        <taxon>Cionidae</taxon>
        <taxon>Ciona</taxon>
    </lineage>
</organism>
<evidence type="ECO:0008006" key="3">
    <source>
        <dbReference type="Google" id="ProtNLM"/>
    </source>
</evidence>
<reference evidence="2" key="1">
    <citation type="submission" date="2003-08" db="EMBL/GenBank/DDBJ databases">
        <authorList>
            <person name="Birren B."/>
            <person name="Nusbaum C."/>
            <person name="Abebe A."/>
            <person name="Abouelleil A."/>
            <person name="Adekoya E."/>
            <person name="Ait-zahra M."/>
            <person name="Allen N."/>
            <person name="Allen T."/>
            <person name="An P."/>
            <person name="Anderson M."/>
            <person name="Anderson S."/>
            <person name="Arachchi H."/>
            <person name="Armbruster J."/>
            <person name="Bachantsang P."/>
            <person name="Baldwin J."/>
            <person name="Barry A."/>
            <person name="Bayul T."/>
            <person name="Blitshsteyn B."/>
            <person name="Bloom T."/>
            <person name="Blye J."/>
            <person name="Boguslavskiy L."/>
            <person name="Borowsky M."/>
            <person name="Boukhgalter B."/>
            <person name="Brunache A."/>
            <person name="Butler J."/>
            <person name="Calixte N."/>
            <person name="Calvo S."/>
            <person name="Camarata J."/>
            <person name="Campo K."/>
            <person name="Chang J."/>
            <person name="Cheshatsang Y."/>
            <person name="Citroen M."/>
            <person name="Collymore A."/>
            <person name="Considine T."/>
            <person name="Cook A."/>
            <person name="Cooke P."/>
            <person name="Corum B."/>
            <person name="Cuomo C."/>
            <person name="David R."/>
            <person name="Dawoe T."/>
            <person name="Degray S."/>
            <person name="Dodge S."/>
            <person name="Dooley K."/>
            <person name="Dorje P."/>
            <person name="Dorjee K."/>
            <person name="Dorris L."/>
            <person name="Duffey N."/>
            <person name="Dupes A."/>
            <person name="Elkins T."/>
            <person name="Engels R."/>
            <person name="Erickson J."/>
            <person name="Farina A."/>
            <person name="Faro S."/>
            <person name="Ferreira P."/>
            <person name="Fischer H."/>
            <person name="Fitzgerald M."/>
            <person name="Foley K."/>
            <person name="Gage D."/>
            <person name="Galagan J."/>
            <person name="Gearin G."/>
            <person name="Gnerre S."/>
            <person name="Gnirke A."/>
            <person name="Goyette A."/>
            <person name="Graham J."/>
            <person name="Grandbois E."/>
            <person name="Gyaltsen K."/>
            <person name="Hafez N."/>
            <person name="Hagopian D."/>
            <person name="Hagos B."/>
            <person name="Hall J."/>
            <person name="Hatcher B."/>
            <person name="Heller A."/>
            <person name="Higgins H."/>
            <person name="Honan T."/>
            <person name="Horn A."/>
            <person name="Houde N."/>
            <person name="Hughes L."/>
            <person name="Hulme W."/>
            <person name="Husby E."/>
            <person name="Iliev I."/>
            <person name="Jaffe D."/>
            <person name="Jones C."/>
            <person name="Kamal M."/>
            <person name="Kamat A."/>
            <person name="Kamvysselis M."/>
            <person name="Karlsson E."/>
            <person name="Kells C."/>
            <person name="Kieu A."/>
            <person name="Kisner P."/>
            <person name="Kodira C."/>
            <person name="Kulbokas E."/>
            <person name="Labutti K."/>
            <person name="Lama D."/>
            <person name="Landers T."/>
            <person name="Leger J."/>
            <person name="Levine S."/>
            <person name="Lewis D."/>
            <person name="Lewis T."/>
            <person name="Lindblad-toh K."/>
            <person name="Liu X."/>
            <person name="Lokyitsang T."/>
            <person name="Lokyitsang Y."/>
            <person name="Lucien O."/>
            <person name="Lui A."/>
            <person name="Ma L.J."/>
            <person name="Mabbitt R."/>
            <person name="Macdonald J."/>
            <person name="Maclean C."/>
            <person name="Major J."/>
            <person name="Manning J."/>
            <person name="Marabella R."/>
            <person name="Maru K."/>
            <person name="Matthews C."/>
            <person name="Mauceli E."/>
            <person name="Mccarthy M."/>
            <person name="Mcdonough S."/>
            <person name="Mcghee T."/>
            <person name="Meldrim J."/>
            <person name="Meneus L."/>
            <person name="Mesirov J."/>
            <person name="Mihalev A."/>
            <person name="Mihova T."/>
            <person name="Mikkelsen T."/>
            <person name="Mlenga V."/>
            <person name="Moru K."/>
            <person name="Mozes J."/>
            <person name="Mulrain L."/>
            <person name="Munson G."/>
            <person name="Naylor J."/>
            <person name="Newes C."/>
            <person name="Nguyen C."/>
            <person name="Nguyen N."/>
            <person name="Nguyen T."/>
            <person name="Nicol R."/>
            <person name="Nielsen C."/>
            <person name="Nizzari M."/>
            <person name="Norbu C."/>
            <person name="Norbu N."/>
            <person name="O'donnell P."/>
            <person name="Okoawo O."/>
            <person name="O'leary S."/>
            <person name="Omotosho B."/>
            <person name="O'neill K."/>
            <person name="Osman S."/>
            <person name="Parker S."/>
            <person name="Perrin D."/>
            <person name="Phunkhang P."/>
            <person name="Piqani B."/>
            <person name="Purcell S."/>
            <person name="Rachupka T."/>
            <person name="Ramasamy U."/>
            <person name="Rameau R."/>
            <person name="Ray V."/>
            <person name="Raymond C."/>
            <person name="Retta R."/>
            <person name="Richardson S."/>
            <person name="Rise C."/>
            <person name="Rodriguez J."/>
            <person name="Rogers J."/>
            <person name="Rogov P."/>
            <person name="Rutman M."/>
            <person name="Schupbach R."/>
            <person name="Seaman C."/>
            <person name="Settipalli S."/>
            <person name="Sharpe T."/>
            <person name="Sheridan J."/>
            <person name="Sherpa N."/>
            <person name="Shi J."/>
            <person name="Smirnov S."/>
            <person name="Smith C."/>
            <person name="Sougnez C."/>
            <person name="Spencer B."/>
            <person name="Stalker J."/>
            <person name="Stange-thomann N."/>
            <person name="Stavropoulos S."/>
            <person name="Stetson K."/>
            <person name="Stone C."/>
            <person name="Stone S."/>
            <person name="Stubbs M."/>
            <person name="Talamas J."/>
            <person name="Tchuinga P."/>
            <person name="Tenzing P."/>
            <person name="Tesfaye S."/>
            <person name="Theodore J."/>
            <person name="Thoulutsang Y."/>
            <person name="Topham K."/>
            <person name="Towey S."/>
            <person name="Tsamla T."/>
            <person name="Tsomo N."/>
            <person name="Vallee D."/>
            <person name="Vassiliev H."/>
            <person name="Venkataraman V."/>
            <person name="Vinson J."/>
            <person name="Vo A."/>
            <person name="Wade C."/>
            <person name="Wang S."/>
            <person name="Wangchuk T."/>
            <person name="Wangdi T."/>
            <person name="Whittaker C."/>
            <person name="Wilkinson J."/>
            <person name="Wu Y."/>
            <person name="Wyman D."/>
            <person name="Yadav S."/>
            <person name="Yang S."/>
            <person name="Yang X."/>
            <person name="Yeager S."/>
            <person name="Yee E."/>
            <person name="Young G."/>
            <person name="Zainoun J."/>
            <person name="Zembeck L."/>
            <person name="Zimmer A."/>
            <person name="Zody M."/>
            <person name="Lander E."/>
        </authorList>
    </citation>
    <scope>NUCLEOTIDE SEQUENCE [LARGE SCALE GENOMIC DNA]</scope>
</reference>
<reference evidence="1" key="2">
    <citation type="submission" date="2025-08" db="UniProtKB">
        <authorList>
            <consortium name="Ensembl"/>
        </authorList>
    </citation>
    <scope>IDENTIFICATION</scope>
</reference>
<proteinExistence type="predicted"/>
<dbReference type="AlphaFoldDB" id="H2Z207"/>
<name>H2Z207_CIOSA</name>
<dbReference type="GeneTree" id="ENSGT00390000012095"/>
<evidence type="ECO:0000313" key="2">
    <source>
        <dbReference type="Proteomes" id="UP000007875"/>
    </source>
</evidence>
<reference evidence="1" key="3">
    <citation type="submission" date="2025-09" db="UniProtKB">
        <authorList>
            <consortium name="Ensembl"/>
        </authorList>
    </citation>
    <scope>IDENTIFICATION</scope>
</reference>
<dbReference type="PANTHER" id="PTHR34487:SF1">
    <property type="entry name" value="ACYL-ACP THIOESTERASE"/>
    <property type="match status" value="1"/>
</dbReference>
<dbReference type="HOGENOM" id="CLU_993793_0_0_1"/>
<dbReference type="Proteomes" id="UP000007875">
    <property type="component" value="Unassembled WGS sequence"/>
</dbReference>
<evidence type="ECO:0000313" key="1">
    <source>
        <dbReference type="Ensembl" id="ENSCSAVP00000011619.1"/>
    </source>
</evidence>
<sequence length="280" mass="32461">MEVFYTGKNNGYFDTNIMEFNRFSNGGKFSLSWWLKYTELSRQIFGSKCVRNISGEDSMDNKTMYIVRQQAQFTCEAQKFIQRVQSSDQSTVHDFPIRIYHSTSMVKNTSLVYYTKITDLTRNVELVHLVSHMVLINTATRKPISVPDAVKLYVNNLPNSPLHDISPVHDPVVNPPDDFRLFTWSRKISLLDTDYNGHANNSLYFTIPLQSLEVAMQNNYLQNHNKSVSNYVLDKYSLRIVKECHIGQVIVVTMWQSDENVFHFILTVGNNAVSYLTLWF</sequence>
<dbReference type="PANTHER" id="PTHR34487">
    <property type="entry name" value="ACYL-ACP THIOESTERASE"/>
    <property type="match status" value="1"/>
</dbReference>
<dbReference type="SUPFAM" id="SSF54637">
    <property type="entry name" value="Thioesterase/thiol ester dehydrase-isomerase"/>
    <property type="match status" value="2"/>
</dbReference>
<dbReference type="InterPro" id="IPR029069">
    <property type="entry name" value="HotDog_dom_sf"/>
</dbReference>
<dbReference type="Ensembl" id="ENSCSAVT00000011754.1">
    <property type="protein sequence ID" value="ENSCSAVP00000011619.1"/>
    <property type="gene ID" value="ENSCSAVG00000006816.1"/>
</dbReference>
<dbReference type="InParanoid" id="H2Z207"/>
<protein>
    <recommendedName>
        <fullName evidence="3">Acyl-ACP thioesterase</fullName>
    </recommendedName>
</protein>
<dbReference type="OMA" id="IVKECHI"/>
<accession>H2Z207</accession>
<keyword evidence="2" id="KW-1185">Reference proteome</keyword>
<dbReference type="Gene3D" id="3.10.129.10">
    <property type="entry name" value="Hotdog Thioesterase"/>
    <property type="match status" value="1"/>
</dbReference>